<organism evidence="2 3">
    <name type="scientific">Halobacillus naozhouensis</name>
    <dbReference type="NCBI Taxonomy" id="554880"/>
    <lineage>
        <taxon>Bacteria</taxon>
        <taxon>Bacillati</taxon>
        <taxon>Bacillota</taxon>
        <taxon>Bacilli</taxon>
        <taxon>Bacillales</taxon>
        <taxon>Bacillaceae</taxon>
        <taxon>Halobacillus</taxon>
    </lineage>
</organism>
<evidence type="ECO:0000313" key="3">
    <source>
        <dbReference type="Proteomes" id="UP001221597"/>
    </source>
</evidence>
<keyword evidence="1" id="KW-1133">Transmembrane helix</keyword>
<keyword evidence="1" id="KW-0472">Membrane</keyword>
<feature type="transmembrane region" description="Helical" evidence="1">
    <location>
        <begin position="20"/>
        <end position="39"/>
    </location>
</feature>
<dbReference type="RefSeq" id="WP_283076333.1">
    <property type="nucleotide sequence ID" value="NZ_CP121671.1"/>
</dbReference>
<accession>A0ABY8IYS0</accession>
<keyword evidence="1" id="KW-0812">Transmembrane</keyword>
<evidence type="ECO:0000256" key="1">
    <source>
        <dbReference type="SAM" id="Phobius"/>
    </source>
</evidence>
<dbReference type="EMBL" id="CP121671">
    <property type="protein sequence ID" value="WFT74334.1"/>
    <property type="molecule type" value="Genomic_DNA"/>
</dbReference>
<protein>
    <submittedName>
        <fullName evidence="2">Uncharacterized protein</fullName>
    </submittedName>
</protein>
<reference evidence="2 3" key="1">
    <citation type="submission" date="2023-04" db="EMBL/GenBank/DDBJ databases">
        <title>Genome sequence of Halobacillus naozhouensis KACC 21980.</title>
        <authorList>
            <person name="Kim S."/>
            <person name="Heo J."/>
            <person name="Kwon S.-W."/>
        </authorList>
    </citation>
    <scope>NUCLEOTIDE SEQUENCE [LARGE SCALE GENOMIC DNA]</scope>
    <source>
        <strain evidence="2 3">KCTC 13234</strain>
    </source>
</reference>
<evidence type="ECO:0000313" key="2">
    <source>
        <dbReference type="EMBL" id="WFT74334.1"/>
    </source>
</evidence>
<proteinExistence type="predicted"/>
<sequence>MLFFRSFLWIIRRLTVMDFSGVLVETRTIFMLISWISYLRTNRRKACH</sequence>
<name>A0ABY8IYS0_9BACI</name>
<keyword evidence="3" id="KW-1185">Reference proteome</keyword>
<gene>
    <name evidence="2" type="ORF">P9989_18540</name>
</gene>
<dbReference type="Proteomes" id="UP001221597">
    <property type="component" value="Chromosome"/>
</dbReference>